<dbReference type="PANTHER" id="PTHR47153:SF2">
    <property type="entry name" value="LACTATE UTILIZATION PROTEIN B"/>
    <property type="match status" value="1"/>
</dbReference>
<keyword evidence="2" id="KW-0004">4Fe-4S</keyword>
<accession>A0A327WAW8</accession>
<reference evidence="9 10" key="1">
    <citation type="submission" date="2018-06" db="EMBL/GenBank/DDBJ databases">
        <title>Genomic Encyclopedia of Archaeal and Bacterial Type Strains, Phase II (KMG-II): from individual species to whole genera.</title>
        <authorList>
            <person name="Goeker M."/>
        </authorList>
    </citation>
    <scope>NUCLEOTIDE SEQUENCE [LARGE SCALE GENOMIC DNA]</scope>
    <source>
        <strain evidence="9 10">DSM 29821</strain>
    </source>
</reference>
<keyword evidence="1" id="KW-0813">Transport</keyword>
<dbReference type="InterPro" id="IPR024569">
    <property type="entry name" value="LutB_C"/>
</dbReference>
<evidence type="ECO:0000256" key="4">
    <source>
        <dbReference type="ARBA" id="ARBA00022737"/>
    </source>
</evidence>
<evidence type="ECO:0000256" key="1">
    <source>
        <dbReference type="ARBA" id="ARBA00022448"/>
    </source>
</evidence>
<evidence type="ECO:0000256" key="6">
    <source>
        <dbReference type="ARBA" id="ARBA00023004"/>
    </source>
</evidence>
<dbReference type="Gene3D" id="1.10.1060.10">
    <property type="entry name" value="Alpha-helical ferredoxin"/>
    <property type="match status" value="1"/>
</dbReference>
<proteinExistence type="predicted"/>
<dbReference type="SUPFAM" id="SSF100950">
    <property type="entry name" value="NagB/RpiA/CoA transferase-like"/>
    <property type="match status" value="1"/>
</dbReference>
<dbReference type="Pfam" id="PF11870">
    <property type="entry name" value="LutB_C"/>
    <property type="match status" value="1"/>
</dbReference>
<keyword evidence="10" id="KW-1185">Reference proteome</keyword>
<evidence type="ECO:0000256" key="7">
    <source>
        <dbReference type="ARBA" id="ARBA00023014"/>
    </source>
</evidence>
<feature type="domain" description="4Fe-4S ferredoxin-type" evidence="8">
    <location>
        <begin position="298"/>
        <end position="319"/>
    </location>
</feature>
<organism evidence="9 10">
    <name type="scientific">Chitinophaga dinghuensis</name>
    <dbReference type="NCBI Taxonomy" id="1539050"/>
    <lineage>
        <taxon>Bacteria</taxon>
        <taxon>Pseudomonadati</taxon>
        <taxon>Bacteroidota</taxon>
        <taxon>Chitinophagia</taxon>
        <taxon>Chitinophagales</taxon>
        <taxon>Chitinophagaceae</taxon>
        <taxon>Chitinophaga</taxon>
    </lineage>
</organism>
<keyword evidence="5" id="KW-0249">Electron transport</keyword>
<sequence length="469" mass="52541">MAAKRVDPAANAAAFIDQDDIHEPAHDRNLWAARMKRDAAAKAIPEWEDLRTIASLIKEHTLTHLDKYLEQFEANAIKRGAKVYWARDAAEHNQHVWNILNERKISSIIKSKSMLQEECGMTQFLETRGITVTESDLGERIQQLDNQPPSHIVMPAIHKTAADIAQIFSKAIGTDPNNTDPHYLNEAMRQDARKRFLEAGAGMTGANFAIAETGTFVVCTNEGNADIGAAVPRVHIASIGIEKILPKVEDLGVFIRLLSRSALGTLATQYTSHFSGPRKGGELHIIITDNGRSKRLGMDDFWHSLKCIRCGACMNTCPVYRRSGGLSYGATYSGPIGIILDPTFDESKYSELPYHSTLCGSCTEVCPVKIDISDQILRWRKVMAEKKFLPISRRLAFSAAGKIFERPNLFHGAETAASAALKITPHFLLYNRALNPWGRHRELPHFAKQTFREWFIQNKQQNQEDKQQP</sequence>
<dbReference type="InterPro" id="IPR017896">
    <property type="entry name" value="4Fe4S_Fe-S-bd"/>
</dbReference>
<dbReference type="PROSITE" id="PS00198">
    <property type="entry name" value="4FE4S_FER_1"/>
    <property type="match status" value="1"/>
</dbReference>
<dbReference type="Pfam" id="PF13183">
    <property type="entry name" value="Fer4_8"/>
    <property type="match status" value="1"/>
</dbReference>
<evidence type="ECO:0000256" key="5">
    <source>
        <dbReference type="ARBA" id="ARBA00022982"/>
    </source>
</evidence>
<keyword evidence="3" id="KW-0479">Metal-binding</keyword>
<dbReference type="GO" id="GO:0051539">
    <property type="term" value="F:4 iron, 4 sulfur cluster binding"/>
    <property type="evidence" value="ECO:0007669"/>
    <property type="project" value="UniProtKB-KW"/>
</dbReference>
<comment type="caution">
    <text evidence="9">The sequence shown here is derived from an EMBL/GenBank/DDBJ whole genome shotgun (WGS) entry which is preliminary data.</text>
</comment>
<dbReference type="PANTHER" id="PTHR47153">
    <property type="entry name" value="LACTATE UTILIZATION PROTEIN B"/>
    <property type="match status" value="1"/>
</dbReference>
<dbReference type="Gene3D" id="3.40.50.10420">
    <property type="entry name" value="NagB/RpiA/CoA transferase-like"/>
    <property type="match status" value="1"/>
</dbReference>
<evidence type="ECO:0000256" key="3">
    <source>
        <dbReference type="ARBA" id="ARBA00022723"/>
    </source>
</evidence>
<evidence type="ECO:0000313" key="9">
    <source>
        <dbReference type="EMBL" id="RAJ87308.1"/>
    </source>
</evidence>
<dbReference type="GO" id="GO:0006089">
    <property type="term" value="P:lactate metabolic process"/>
    <property type="evidence" value="ECO:0007669"/>
    <property type="project" value="InterPro"/>
</dbReference>
<dbReference type="Proteomes" id="UP000249819">
    <property type="component" value="Unassembled WGS sequence"/>
</dbReference>
<dbReference type="RefSeq" id="WP_111590012.1">
    <property type="nucleotide sequence ID" value="NZ_QLMA01000001.1"/>
</dbReference>
<keyword evidence="4" id="KW-0677">Repeat</keyword>
<dbReference type="AlphaFoldDB" id="A0A327WAW8"/>
<dbReference type="InterPro" id="IPR024185">
    <property type="entry name" value="FTHF_cligase-like_sf"/>
</dbReference>
<dbReference type="Pfam" id="PF02589">
    <property type="entry name" value="LUD_dom"/>
    <property type="match status" value="1"/>
</dbReference>
<evidence type="ECO:0000313" key="10">
    <source>
        <dbReference type="Proteomes" id="UP000249819"/>
    </source>
</evidence>
<dbReference type="InterPro" id="IPR004452">
    <property type="entry name" value="LutB/LldF"/>
</dbReference>
<gene>
    <name evidence="9" type="ORF">CLV59_10157</name>
</gene>
<name>A0A327WAW8_9BACT</name>
<dbReference type="InterPro" id="IPR037171">
    <property type="entry name" value="NagB/RpiA_transferase-like"/>
</dbReference>
<dbReference type="PROSITE" id="PS51379">
    <property type="entry name" value="4FE4S_FER_2"/>
    <property type="match status" value="1"/>
</dbReference>
<dbReference type="EMBL" id="QLMA01000001">
    <property type="protein sequence ID" value="RAJ87308.1"/>
    <property type="molecule type" value="Genomic_DNA"/>
</dbReference>
<keyword evidence="7" id="KW-0411">Iron-sulfur</keyword>
<dbReference type="InterPro" id="IPR003741">
    <property type="entry name" value="LUD_dom"/>
</dbReference>
<keyword evidence="6" id="KW-0408">Iron</keyword>
<dbReference type="InterPro" id="IPR017900">
    <property type="entry name" value="4Fe4S_Fe_S_CS"/>
</dbReference>
<dbReference type="OrthoDB" id="9782337at2"/>
<dbReference type="SUPFAM" id="SSF54862">
    <property type="entry name" value="4Fe-4S ferredoxins"/>
    <property type="match status" value="1"/>
</dbReference>
<protein>
    <submittedName>
        <fullName evidence="9">L-lactate dehydrogenase complex protein LldF</fullName>
    </submittedName>
</protein>
<evidence type="ECO:0000256" key="2">
    <source>
        <dbReference type="ARBA" id="ARBA00022485"/>
    </source>
</evidence>
<dbReference type="InterPro" id="IPR009051">
    <property type="entry name" value="Helical_ferredxn"/>
</dbReference>
<evidence type="ECO:0000259" key="8">
    <source>
        <dbReference type="PROSITE" id="PS51379"/>
    </source>
</evidence>
<dbReference type="GO" id="GO:0046872">
    <property type="term" value="F:metal ion binding"/>
    <property type="evidence" value="ECO:0007669"/>
    <property type="project" value="UniProtKB-KW"/>
</dbReference>